<keyword evidence="5" id="KW-0804">Transcription</keyword>
<proteinExistence type="inferred from homology"/>
<evidence type="ECO:0000256" key="1">
    <source>
        <dbReference type="ARBA" id="ARBA00004123"/>
    </source>
</evidence>
<dbReference type="InterPro" id="IPR017930">
    <property type="entry name" value="Myb_dom"/>
</dbReference>
<keyword evidence="6" id="KW-0539">Nucleus</keyword>
<dbReference type="InterPro" id="IPR025756">
    <property type="entry name" value="Myb_CC_LHEQLE"/>
</dbReference>
<dbReference type="FunFam" id="1.10.10.60:FF:000002">
    <property type="entry name" value="Myb family transcription factor"/>
    <property type="match status" value="1"/>
</dbReference>
<evidence type="ECO:0000256" key="7">
    <source>
        <dbReference type="SAM" id="MobiDB-lite"/>
    </source>
</evidence>
<dbReference type="PANTHER" id="PTHR31499:SF80">
    <property type="entry name" value="HTH MYB-TYPE DOMAIN-CONTAINING PROTEIN"/>
    <property type="match status" value="1"/>
</dbReference>
<feature type="compositionally biased region" description="Pro residues" evidence="7">
    <location>
        <begin position="392"/>
        <end position="401"/>
    </location>
</feature>
<dbReference type="GO" id="GO:0003700">
    <property type="term" value="F:DNA-binding transcription factor activity"/>
    <property type="evidence" value="ECO:0007669"/>
    <property type="project" value="InterPro"/>
</dbReference>
<evidence type="ECO:0000256" key="4">
    <source>
        <dbReference type="ARBA" id="ARBA00023054"/>
    </source>
</evidence>
<dbReference type="Gene3D" id="1.10.10.60">
    <property type="entry name" value="Homeodomain-like"/>
    <property type="match status" value="1"/>
</dbReference>
<comment type="similarity">
    <text evidence="2">Belongs to the MYB-CC family.</text>
</comment>
<feature type="domain" description="HTH myb-type" evidence="8">
    <location>
        <begin position="237"/>
        <end position="295"/>
    </location>
</feature>
<dbReference type="EMBL" id="KV012839">
    <property type="protein sequence ID" value="KZV24290.1"/>
    <property type="molecule type" value="Genomic_DNA"/>
</dbReference>
<reference evidence="9 10" key="1">
    <citation type="journal article" date="2015" name="Proc. Natl. Acad. Sci. U.S.A.">
        <title>The resurrection genome of Boea hygrometrica: A blueprint for survival of dehydration.</title>
        <authorList>
            <person name="Xiao L."/>
            <person name="Yang G."/>
            <person name="Zhang L."/>
            <person name="Yang X."/>
            <person name="Zhao S."/>
            <person name="Ji Z."/>
            <person name="Zhou Q."/>
            <person name="Hu M."/>
            <person name="Wang Y."/>
            <person name="Chen M."/>
            <person name="Xu Y."/>
            <person name="Jin H."/>
            <person name="Xiao X."/>
            <person name="Hu G."/>
            <person name="Bao F."/>
            <person name="Hu Y."/>
            <person name="Wan P."/>
            <person name="Li L."/>
            <person name="Deng X."/>
            <person name="Kuang T."/>
            <person name="Xiang C."/>
            <person name="Zhu J.K."/>
            <person name="Oliver M.J."/>
            <person name="He Y."/>
        </authorList>
    </citation>
    <scope>NUCLEOTIDE SEQUENCE [LARGE SCALE GENOMIC DNA]</scope>
    <source>
        <strain evidence="10">cv. XS01</strain>
    </source>
</reference>
<organism evidence="9 10">
    <name type="scientific">Dorcoceras hygrometricum</name>
    <dbReference type="NCBI Taxonomy" id="472368"/>
    <lineage>
        <taxon>Eukaryota</taxon>
        <taxon>Viridiplantae</taxon>
        <taxon>Streptophyta</taxon>
        <taxon>Embryophyta</taxon>
        <taxon>Tracheophyta</taxon>
        <taxon>Spermatophyta</taxon>
        <taxon>Magnoliopsida</taxon>
        <taxon>eudicotyledons</taxon>
        <taxon>Gunneridae</taxon>
        <taxon>Pentapetalae</taxon>
        <taxon>asterids</taxon>
        <taxon>lamiids</taxon>
        <taxon>Lamiales</taxon>
        <taxon>Gesneriaceae</taxon>
        <taxon>Didymocarpoideae</taxon>
        <taxon>Trichosporeae</taxon>
        <taxon>Loxocarpinae</taxon>
        <taxon>Dorcoceras</taxon>
    </lineage>
</organism>
<dbReference type="GO" id="GO:0003677">
    <property type="term" value="F:DNA binding"/>
    <property type="evidence" value="ECO:0007669"/>
    <property type="project" value="InterPro"/>
</dbReference>
<evidence type="ECO:0000313" key="9">
    <source>
        <dbReference type="EMBL" id="KZV24290.1"/>
    </source>
</evidence>
<protein>
    <recommendedName>
        <fullName evidence="8">HTH myb-type domain-containing protein</fullName>
    </recommendedName>
</protein>
<keyword evidence="3" id="KW-0805">Transcription regulation</keyword>
<evidence type="ECO:0000256" key="2">
    <source>
        <dbReference type="ARBA" id="ARBA00006783"/>
    </source>
</evidence>
<evidence type="ECO:0000259" key="8">
    <source>
        <dbReference type="PROSITE" id="PS51294"/>
    </source>
</evidence>
<evidence type="ECO:0000256" key="5">
    <source>
        <dbReference type="ARBA" id="ARBA00023163"/>
    </source>
</evidence>
<feature type="compositionally biased region" description="Basic and acidic residues" evidence="7">
    <location>
        <begin position="364"/>
        <end position="374"/>
    </location>
</feature>
<name>A0A2Z7ATT1_9LAMI</name>
<dbReference type="Proteomes" id="UP000250235">
    <property type="component" value="Unassembled WGS sequence"/>
</dbReference>
<dbReference type="SUPFAM" id="SSF46689">
    <property type="entry name" value="Homeodomain-like"/>
    <property type="match status" value="1"/>
</dbReference>
<dbReference type="PANTHER" id="PTHR31499">
    <property type="entry name" value="MYB FAMILY TRANSCRIPTION FACTOR PHL11"/>
    <property type="match status" value="1"/>
</dbReference>
<dbReference type="Pfam" id="PF00249">
    <property type="entry name" value="Myb_DNA-binding"/>
    <property type="match status" value="1"/>
</dbReference>
<evidence type="ECO:0000256" key="6">
    <source>
        <dbReference type="ARBA" id="ARBA00023242"/>
    </source>
</evidence>
<dbReference type="InterPro" id="IPR046955">
    <property type="entry name" value="PHR1-like"/>
</dbReference>
<sequence length="401" mass="44524">MPPILCKKKSSEAQLNGMKVSGPMSPSFGVLPSPFEGKFPKLPDSPQVTLARELTSNLTSSCPVTLSSSDKTVYSPNSYQLAKSPIISESLKDGDSFASYQHSLSVMQASDSSGFSMDSEEVSWTTDTSQNFLDVPLNVHAQNELVECTGVSASYEHGKKTDWHEWADQLIKVDDALDTNWSDLLVDVNVPDLNTEILELPPDAHVCHPQIHQHQNSSTSGGQCCSVLSSPRAAPLTKARMRWTPELHEVFLDAVSKLGGNDRVTPKAVLKVMNVEGLTIYHVKSHLQKYRTARYKPESSEGKPEKSKNVAEKMSLDLKTTMGMTEALRLQMEVQKQLHEQLEIQRNLQLRIEEQGKHLQKIFEQQRKMEEHKSKTSSQNSNGPTQCQMVENPPPSPGTSI</sequence>
<gene>
    <name evidence="9" type="ORF">F511_01772</name>
</gene>
<keyword evidence="4" id="KW-0175">Coiled coil</keyword>
<dbReference type="InterPro" id="IPR009057">
    <property type="entry name" value="Homeodomain-like_sf"/>
</dbReference>
<dbReference type="Pfam" id="PF14379">
    <property type="entry name" value="Myb_CC_LHEQLE"/>
    <property type="match status" value="1"/>
</dbReference>
<comment type="subcellular location">
    <subcellularLocation>
        <location evidence="1">Nucleus</location>
    </subcellularLocation>
</comment>
<evidence type="ECO:0000313" key="10">
    <source>
        <dbReference type="Proteomes" id="UP000250235"/>
    </source>
</evidence>
<accession>A0A2Z7ATT1</accession>
<dbReference type="NCBIfam" id="TIGR01557">
    <property type="entry name" value="myb_SHAQKYF"/>
    <property type="match status" value="1"/>
</dbReference>
<feature type="compositionally biased region" description="Polar residues" evidence="7">
    <location>
        <begin position="376"/>
        <end position="389"/>
    </location>
</feature>
<keyword evidence="10" id="KW-1185">Reference proteome</keyword>
<evidence type="ECO:0000256" key="3">
    <source>
        <dbReference type="ARBA" id="ARBA00023015"/>
    </source>
</evidence>
<feature type="region of interest" description="Disordered" evidence="7">
    <location>
        <begin position="361"/>
        <end position="401"/>
    </location>
</feature>
<dbReference type="PROSITE" id="PS51294">
    <property type="entry name" value="HTH_MYB"/>
    <property type="match status" value="1"/>
</dbReference>
<dbReference type="GO" id="GO:0005634">
    <property type="term" value="C:nucleus"/>
    <property type="evidence" value="ECO:0007669"/>
    <property type="project" value="UniProtKB-SubCell"/>
</dbReference>
<dbReference type="InterPro" id="IPR006447">
    <property type="entry name" value="Myb_dom_plants"/>
</dbReference>
<dbReference type="AlphaFoldDB" id="A0A2Z7ATT1"/>
<dbReference type="InterPro" id="IPR001005">
    <property type="entry name" value="SANT/Myb"/>
</dbReference>
<dbReference type="OrthoDB" id="551907at2759"/>